<organism evidence="1 2">
    <name type="scientific">Pedobacter agri</name>
    <dbReference type="NCBI Taxonomy" id="454586"/>
    <lineage>
        <taxon>Bacteria</taxon>
        <taxon>Pseudomonadati</taxon>
        <taxon>Bacteroidota</taxon>
        <taxon>Sphingobacteriia</taxon>
        <taxon>Sphingobacteriales</taxon>
        <taxon>Sphingobacteriaceae</taxon>
        <taxon>Pedobacter</taxon>
    </lineage>
</organism>
<evidence type="ECO:0000313" key="2">
    <source>
        <dbReference type="Proteomes" id="UP001142592"/>
    </source>
</evidence>
<protein>
    <submittedName>
        <fullName evidence="1">Terminase small subunit</fullName>
    </submittedName>
</protein>
<sequence>MAATKGNQFWKQRSKHGRDKLFKSPTMLWNAACEYFSWCDENPWMKVEQLKKPMVVEDNEGNEVVESMVHLPTARPYSISGLCLYLNCNSAFFRQFKKSLKKADKDFSTVISRIEDTIATQQFEGATVGAYNANIISRTLGLADNQNVKHDGIPETPAAKQVMIFNGQKVEF</sequence>
<dbReference type="AlphaFoldDB" id="A0A9X3DF73"/>
<dbReference type="InterPro" id="IPR032066">
    <property type="entry name" value="GP3_package"/>
</dbReference>
<reference evidence="1" key="1">
    <citation type="submission" date="2022-11" db="EMBL/GenBank/DDBJ databases">
        <authorList>
            <person name="Graham C."/>
            <person name="Newman J.D."/>
        </authorList>
    </citation>
    <scope>NUCLEOTIDE SEQUENCE</scope>
    <source>
        <strain evidence="1">DSM 19486</strain>
    </source>
</reference>
<dbReference type="EMBL" id="JAPJUH010000005">
    <property type="protein sequence ID" value="MCX3266567.1"/>
    <property type="molecule type" value="Genomic_DNA"/>
</dbReference>
<dbReference type="Pfam" id="PF16677">
    <property type="entry name" value="GP3_package"/>
    <property type="match status" value="1"/>
</dbReference>
<accession>A0A9X3DF73</accession>
<proteinExistence type="predicted"/>
<dbReference type="Proteomes" id="UP001142592">
    <property type="component" value="Unassembled WGS sequence"/>
</dbReference>
<keyword evidence="2" id="KW-1185">Reference proteome</keyword>
<evidence type="ECO:0000313" key="1">
    <source>
        <dbReference type="EMBL" id="MCX3266567.1"/>
    </source>
</evidence>
<comment type="caution">
    <text evidence="1">The sequence shown here is derived from an EMBL/GenBank/DDBJ whole genome shotgun (WGS) entry which is preliminary data.</text>
</comment>
<dbReference type="RefSeq" id="WP_010602573.1">
    <property type="nucleotide sequence ID" value="NZ_JAPJUH010000005.1"/>
</dbReference>
<dbReference type="Gene3D" id="1.10.132.80">
    <property type="match status" value="1"/>
</dbReference>
<gene>
    <name evidence="1" type="ORF">OQZ29_17550</name>
</gene>
<name>A0A9X3DF73_9SPHI</name>